<dbReference type="Proteomes" id="UP000225215">
    <property type="component" value="Segment"/>
</dbReference>
<protein>
    <submittedName>
        <fullName evidence="1">Uncharacterized protein</fullName>
    </submittedName>
</protein>
<evidence type="ECO:0000313" key="1">
    <source>
        <dbReference type="EMBL" id="APU01607.1"/>
    </source>
</evidence>
<accession>A0A219YCD8</accession>
<sequence length="99" mass="11231">MKDIAIKFKNLFASRGHIIDRVQVIYNVDGKCEGRNMVCVFNQDINTLMEIRKDLSKAGGFSEMVIEKTIDWTDFDFVNAPEDAQVPSTFVLKAVVQES</sequence>
<proteinExistence type="predicted"/>
<reference evidence="1 2" key="1">
    <citation type="journal article" date="2017" name="Sci. Rep.">
        <title>Characterization and diversity of phages infecting Aeromonas salmonicida subsp. salmonicida.</title>
        <authorList>
            <person name="Vincent A.T."/>
            <person name="Paquet V.E."/>
            <person name="Bernatchez A."/>
            <person name="Tremblay D.M."/>
            <person name="Moineau S."/>
            <person name="Charette S.J."/>
        </authorList>
    </citation>
    <scope>NUCLEOTIDE SEQUENCE [LARGE SCALE GENOMIC DNA]</scope>
</reference>
<dbReference type="EMBL" id="KY290955">
    <property type="protein sequence ID" value="APU01607.1"/>
    <property type="molecule type" value="Genomic_DNA"/>
</dbReference>
<name>A0A219YCD8_9CAUD</name>
<organism evidence="1 2">
    <name type="scientific">Aeromonas phage 65.2</name>
    <dbReference type="NCBI Taxonomy" id="1932896"/>
    <lineage>
        <taxon>Viruses</taxon>
        <taxon>Duplodnaviria</taxon>
        <taxon>Heunggongvirae</taxon>
        <taxon>Uroviricota</taxon>
        <taxon>Caudoviricetes</taxon>
        <taxon>Pantevenvirales</taxon>
        <taxon>Straboviridae</taxon>
        <taxon>Emmerichvirinae</taxon>
        <taxon>Ishigurovirus</taxon>
        <taxon>Ishigurovirus osborne</taxon>
    </lineage>
</organism>
<evidence type="ECO:0000313" key="2">
    <source>
        <dbReference type="Proteomes" id="UP000225215"/>
    </source>
</evidence>